<feature type="transmembrane region" description="Helical" evidence="1">
    <location>
        <begin position="74"/>
        <end position="94"/>
    </location>
</feature>
<gene>
    <name evidence="2" type="ORF">E1288_08290</name>
</gene>
<proteinExistence type="predicted"/>
<evidence type="ECO:0000256" key="1">
    <source>
        <dbReference type="SAM" id="Phobius"/>
    </source>
</evidence>
<feature type="transmembrane region" description="Helical" evidence="1">
    <location>
        <begin position="100"/>
        <end position="126"/>
    </location>
</feature>
<keyword evidence="1" id="KW-0472">Membrane</keyword>
<accession>A0A4R4Z6V5</accession>
<dbReference type="AlphaFoldDB" id="A0A4R4Z6V5"/>
<dbReference type="RefSeq" id="WP_132482925.1">
    <property type="nucleotide sequence ID" value="NZ_SMKW01000007.1"/>
</dbReference>
<keyword evidence="1" id="KW-1133">Transmembrane helix</keyword>
<feature type="transmembrane region" description="Helical" evidence="1">
    <location>
        <begin position="51"/>
        <end position="69"/>
    </location>
</feature>
<feature type="transmembrane region" description="Helical" evidence="1">
    <location>
        <begin position="7"/>
        <end position="31"/>
    </location>
</feature>
<reference evidence="2 3" key="1">
    <citation type="submission" date="2019-03" db="EMBL/GenBank/DDBJ databases">
        <title>Draft genome sequences of novel Actinobacteria.</title>
        <authorList>
            <person name="Sahin N."/>
            <person name="Ay H."/>
            <person name="Saygin H."/>
        </authorList>
    </citation>
    <scope>NUCLEOTIDE SEQUENCE [LARGE SCALE GENOMIC DNA]</scope>
    <source>
        <strain evidence="2 3">7K502</strain>
    </source>
</reference>
<dbReference type="Proteomes" id="UP000294947">
    <property type="component" value="Unassembled WGS sequence"/>
</dbReference>
<organism evidence="2 3">
    <name type="scientific">Saccharopolyspora elongata</name>
    <dbReference type="NCBI Taxonomy" id="2530387"/>
    <lineage>
        <taxon>Bacteria</taxon>
        <taxon>Bacillati</taxon>
        <taxon>Actinomycetota</taxon>
        <taxon>Actinomycetes</taxon>
        <taxon>Pseudonocardiales</taxon>
        <taxon>Pseudonocardiaceae</taxon>
        <taxon>Saccharopolyspora</taxon>
    </lineage>
</organism>
<protein>
    <submittedName>
        <fullName evidence="2">Uncharacterized protein</fullName>
    </submittedName>
</protein>
<evidence type="ECO:0000313" key="3">
    <source>
        <dbReference type="Proteomes" id="UP000294947"/>
    </source>
</evidence>
<evidence type="ECO:0000313" key="2">
    <source>
        <dbReference type="EMBL" id="TDD53991.1"/>
    </source>
</evidence>
<keyword evidence="1" id="KW-0812">Transmembrane</keyword>
<name>A0A4R4Z6V5_9PSEU</name>
<dbReference type="EMBL" id="SMKW01000007">
    <property type="protein sequence ID" value="TDD53991.1"/>
    <property type="molecule type" value="Genomic_DNA"/>
</dbReference>
<comment type="caution">
    <text evidence="2">The sequence shown here is derived from an EMBL/GenBank/DDBJ whole genome shotgun (WGS) entry which is preliminary data.</text>
</comment>
<dbReference type="OrthoDB" id="74134at2"/>
<sequence length="137" mass="14978">MRAWLRAGLIFLTFAHVAVGSWTLLFPHSFYGRVPTVGDYPPFNEHLFRDFGAMNLAMAVVLGTGAVLLERTLVYVALTSNLVWAVPHLVFHAAHPSHTAGTLLVVALVVTATIPVVLLVLTRGALPAGERRRLSRR</sequence>
<keyword evidence="3" id="KW-1185">Reference proteome</keyword>